<dbReference type="STRING" id="593750.Metfor_1366"/>
<dbReference type="GeneID" id="14307755"/>
<gene>
    <name evidence="1" type="ordered locus">Metfor_1366</name>
</gene>
<dbReference type="KEGG" id="mfo:Metfor_1366"/>
<reference evidence="1 2" key="2">
    <citation type="journal article" date="2014" name="Genome Announc.">
        <title>Complete Genome Sequence of Methanoregula formicica SMSPT, a Mesophilic Hydrogenotrophic Methanogen Isolated from a Methanogenic Upflow Anaerobic Sludge Blanket Reactor.</title>
        <authorList>
            <person name="Yamamoto K."/>
            <person name="Tamaki H."/>
            <person name="Cadillo-Quiroz H."/>
            <person name="Imachi H."/>
            <person name="Kyrpides N."/>
            <person name="Woyke T."/>
            <person name="Goodwin L."/>
            <person name="Zinder S.H."/>
            <person name="Kamagata Y."/>
            <person name="Liu W.T."/>
        </authorList>
    </citation>
    <scope>NUCLEOTIDE SEQUENCE [LARGE SCALE GENOMIC DNA]</scope>
    <source>
        <strain evidence="2">DSM 22288 / NBRC 105244 / SMSP</strain>
    </source>
</reference>
<name>L0HEF7_METFS</name>
<dbReference type="HOGENOM" id="CLU_2420025_0_0_2"/>
<protein>
    <submittedName>
        <fullName evidence="1">Uncharacterized protein</fullName>
    </submittedName>
</protein>
<reference evidence="2" key="1">
    <citation type="submission" date="2011-12" db="EMBL/GenBank/DDBJ databases">
        <title>Complete sequence of Methanoregula formicicum SMSP.</title>
        <authorList>
            <person name="Lucas S."/>
            <person name="Han J."/>
            <person name="Lapidus A."/>
            <person name="Cheng J.-F."/>
            <person name="Goodwin L."/>
            <person name="Pitluck S."/>
            <person name="Peters L."/>
            <person name="Ovchinnikova G."/>
            <person name="Teshima H."/>
            <person name="Detter J.C."/>
            <person name="Han C."/>
            <person name="Tapia R."/>
            <person name="Land M."/>
            <person name="Hauser L."/>
            <person name="Kyrpides N."/>
            <person name="Ivanova N."/>
            <person name="Pagani I."/>
            <person name="Imachi H."/>
            <person name="Tamaki H."/>
            <person name="Sekiguchi Y."/>
            <person name="Kamagata Y."/>
            <person name="Cadillo-Quiroz H."/>
            <person name="Zinder S."/>
            <person name="Liu W.-T."/>
            <person name="Woyke T."/>
        </authorList>
    </citation>
    <scope>NUCLEOTIDE SEQUENCE [LARGE SCALE GENOMIC DNA]</scope>
    <source>
        <strain evidence="2">DSM 22288 / NBRC 105244 / SMSP</strain>
    </source>
</reference>
<organism evidence="1 2">
    <name type="scientific">Methanoregula formicica (strain DSM 22288 / NBRC 105244 / SMSP)</name>
    <dbReference type="NCBI Taxonomy" id="593750"/>
    <lineage>
        <taxon>Archaea</taxon>
        <taxon>Methanobacteriati</taxon>
        <taxon>Methanobacteriota</taxon>
        <taxon>Stenosarchaea group</taxon>
        <taxon>Methanomicrobia</taxon>
        <taxon>Methanomicrobiales</taxon>
        <taxon>Methanoregulaceae</taxon>
        <taxon>Methanoregula</taxon>
    </lineage>
</organism>
<keyword evidence="2" id="KW-1185">Reference proteome</keyword>
<proteinExistence type="predicted"/>
<dbReference type="Proteomes" id="UP000010824">
    <property type="component" value="Chromosome"/>
</dbReference>
<accession>L0HEF7</accession>
<evidence type="ECO:0000313" key="2">
    <source>
        <dbReference type="Proteomes" id="UP000010824"/>
    </source>
</evidence>
<dbReference type="EMBL" id="CP003167">
    <property type="protein sequence ID" value="AGB02405.1"/>
    <property type="molecule type" value="Genomic_DNA"/>
</dbReference>
<dbReference type="RefSeq" id="WP_015285368.1">
    <property type="nucleotide sequence ID" value="NC_019943.1"/>
</dbReference>
<sequence length="91" mass="10525">MVKEKMATLKIRVPARWAEFIEEYYRITGLNRDDEMRGNIASSMEGFMLESGEISMLERSRLIEKYHLLDVYPATLYTGRKQWAAAASTTS</sequence>
<evidence type="ECO:0000313" key="1">
    <source>
        <dbReference type="EMBL" id="AGB02405.1"/>
    </source>
</evidence>
<dbReference type="AlphaFoldDB" id="L0HEF7"/>
<dbReference type="InParanoid" id="L0HEF7"/>